<dbReference type="PANTHER" id="PTHR45726:SF3">
    <property type="entry name" value="LEUKOTRIENE A-4 HYDROLASE"/>
    <property type="match status" value="1"/>
</dbReference>
<dbReference type="GO" id="GO:0043171">
    <property type="term" value="P:peptide catabolic process"/>
    <property type="evidence" value="ECO:0007669"/>
    <property type="project" value="TreeGrafter"/>
</dbReference>
<dbReference type="Proteomes" id="UP000051574">
    <property type="component" value="Unassembled WGS sequence"/>
</dbReference>
<feature type="domain" description="Peptidase M1 membrane alanine aminopeptidase" evidence="14">
    <location>
        <begin position="64"/>
        <end position="228"/>
    </location>
</feature>
<evidence type="ECO:0000256" key="10">
    <source>
        <dbReference type="ARBA" id="ARBA00023049"/>
    </source>
</evidence>
<feature type="active site" description="Proton acceptor" evidence="12">
    <location>
        <position position="126"/>
    </location>
</feature>
<dbReference type="AlphaFoldDB" id="A0A0T6AVB0"/>
<dbReference type="PRINTS" id="PR00756">
    <property type="entry name" value="ALADIPTASE"/>
</dbReference>
<evidence type="ECO:0000313" key="15">
    <source>
        <dbReference type="EMBL" id="KRT78998.1"/>
    </source>
</evidence>
<keyword evidence="7 13" id="KW-0479">Metal-binding</keyword>
<dbReference type="OrthoDB" id="79562at2759"/>
<evidence type="ECO:0000259" key="14">
    <source>
        <dbReference type="Pfam" id="PF01433"/>
    </source>
</evidence>
<keyword evidence="10" id="KW-0482">Metalloprotease</keyword>
<evidence type="ECO:0000256" key="4">
    <source>
        <dbReference type="ARBA" id="ARBA00022490"/>
    </source>
</evidence>
<keyword evidence="8" id="KW-0378">Hydrolase</keyword>
<dbReference type="FunFam" id="3.30.2010.30:FF:000001">
    <property type="entry name" value="Leukotriene A(4) hydrolase"/>
    <property type="match status" value="1"/>
</dbReference>
<evidence type="ECO:0000256" key="8">
    <source>
        <dbReference type="ARBA" id="ARBA00022801"/>
    </source>
</evidence>
<comment type="cofactor">
    <cofactor evidence="13">
        <name>Zn(2+)</name>
        <dbReference type="ChEBI" id="CHEBI:29105"/>
    </cofactor>
    <text evidence="13">Binds 1 zinc ion per subunit.</text>
</comment>
<evidence type="ECO:0000256" key="11">
    <source>
        <dbReference type="ARBA" id="ARBA00023288"/>
    </source>
</evidence>
<dbReference type="InterPro" id="IPR034015">
    <property type="entry name" value="M1_LTA4H"/>
</dbReference>
<reference evidence="15 16" key="1">
    <citation type="submission" date="2015-09" db="EMBL/GenBank/DDBJ databases">
        <title>Draft genome of the scarab beetle Oryctes borbonicus.</title>
        <authorList>
            <person name="Meyer J.M."/>
            <person name="Markov G.V."/>
            <person name="Baskaran P."/>
            <person name="Herrmann M."/>
            <person name="Sommer R.J."/>
            <person name="Roedelsperger C."/>
        </authorList>
    </citation>
    <scope>NUCLEOTIDE SEQUENCE [LARGE SCALE GENOMIC DNA]</scope>
    <source>
        <strain evidence="15">OB123</strain>
        <tissue evidence="15">Whole animal</tissue>
    </source>
</reference>
<keyword evidence="5" id="KW-0472">Membrane</keyword>
<evidence type="ECO:0000256" key="6">
    <source>
        <dbReference type="ARBA" id="ARBA00022670"/>
    </source>
</evidence>
<dbReference type="GO" id="GO:0005886">
    <property type="term" value="C:plasma membrane"/>
    <property type="evidence" value="ECO:0007669"/>
    <property type="project" value="UniProtKB-SubCell"/>
</dbReference>
<evidence type="ECO:0000256" key="7">
    <source>
        <dbReference type="ARBA" id="ARBA00022723"/>
    </source>
</evidence>
<dbReference type="InterPro" id="IPR014782">
    <property type="entry name" value="Peptidase_M1_dom"/>
</dbReference>
<dbReference type="GO" id="GO:0006508">
    <property type="term" value="P:proteolysis"/>
    <property type="evidence" value="ECO:0007669"/>
    <property type="project" value="UniProtKB-KW"/>
</dbReference>
<evidence type="ECO:0000256" key="2">
    <source>
        <dbReference type="ARBA" id="ARBA00004609"/>
    </source>
</evidence>
<feature type="binding site" evidence="13">
    <location>
        <position position="125"/>
    </location>
    <ligand>
        <name>Zn(2+)</name>
        <dbReference type="ChEBI" id="CHEBI:29105"/>
        <note>catalytic</note>
    </ligand>
</feature>
<dbReference type="EMBL" id="LJIG01022732">
    <property type="protein sequence ID" value="KRT78998.1"/>
    <property type="molecule type" value="Genomic_DNA"/>
</dbReference>
<keyword evidence="16" id="KW-1185">Reference proteome</keyword>
<comment type="subcellular location">
    <subcellularLocation>
        <location evidence="2">Cell membrane</location>
        <topology evidence="2">Lipid-anchor</topology>
        <topology evidence="2">GPI-anchor</topology>
    </subcellularLocation>
    <subcellularLocation>
        <location evidence="1">Cytoplasm</location>
    </subcellularLocation>
</comment>
<dbReference type="Pfam" id="PF01433">
    <property type="entry name" value="Peptidase_M1"/>
    <property type="match status" value="1"/>
</dbReference>
<dbReference type="InterPro" id="IPR027268">
    <property type="entry name" value="Peptidase_M4/M1_CTD_sf"/>
</dbReference>
<dbReference type="GO" id="GO:0004177">
    <property type="term" value="F:aminopeptidase activity"/>
    <property type="evidence" value="ECO:0007669"/>
    <property type="project" value="TreeGrafter"/>
</dbReference>
<protein>
    <submittedName>
        <fullName evidence="15">Peptidase</fullName>
    </submittedName>
</protein>
<dbReference type="GO" id="GO:0005829">
    <property type="term" value="C:cytosol"/>
    <property type="evidence" value="ECO:0007669"/>
    <property type="project" value="TreeGrafter"/>
</dbReference>
<keyword evidence="6" id="KW-0645">Protease</keyword>
<dbReference type="GO" id="GO:0008237">
    <property type="term" value="F:metallopeptidase activity"/>
    <property type="evidence" value="ECO:0007669"/>
    <property type="project" value="UniProtKB-KW"/>
</dbReference>
<accession>A0A0T6AVB0</accession>
<dbReference type="Gene3D" id="1.10.390.10">
    <property type="entry name" value="Neutral Protease Domain 2"/>
    <property type="match status" value="1"/>
</dbReference>
<proteinExistence type="inferred from homology"/>
<organism evidence="15 16">
    <name type="scientific">Oryctes borbonicus</name>
    <dbReference type="NCBI Taxonomy" id="1629725"/>
    <lineage>
        <taxon>Eukaryota</taxon>
        <taxon>Metazoa</taxon>
        <taxon>Ecdysozoa</taxon>
        <taxon>Arthropoda</taxon>
        <taxon>Hexapoda</taxon>
        <taxon>Insecta</taxon>
        <taxon>Pterygota</taxon>
        <taxon>Neoptera</taxon>
        <taxon>Endopterygota</taxon>
        <taxon>Coleoptera</taxon>
        <taxon>Polyphaga</taxon>
        <taxon>Scarabaeiformia</taxon>
        <taxon>Scarabaeidae</taxon>
        <taxon>Dynastinae</taxon>
        <taxon>Oryctes</taxon>
    </lineage>
</organism>
<feature type="active site" description="Proton donor" evidence="12">
    <location>
        <position position="213"/>
    </location>
</feature>
<keyword evidence="9 13" id="KW-0862">Zinc</keyword>
<gene>
    <name evidence="15" type="ORF">AMK59_8560</name>
</gene>
<comment type="caution">
    <text evidence="15">The sequence shown here is derived from an EMBL/GenBank/DDBJ whole genome shotgun (WGS) entry which is preliminary data.</text>
</comment>
<keyword evidence="5" id="KW-0325">Glycoprotein</keyword>
<evidence type="ECO:0000256" key="5">
    <source>
        <dbReference type="ARBA" id="ARBA00022622"/>
    </source>
</evidence>
<evidence type="ECO:0000256" key="12">
    <source>
        <dbReference type="PIRSR" id="PIRSR634015-1"/>
    </source>
</evidence>
<dbReference type="PANTHER" id="PTHR45726">
    <property type="entry name" value="LEUKOTRIENE A-4 HYDROLASE"/>
    <property type="match status" value="1"/>
</dbReference>
<keyword evidence="11" id="KW-0449">Lipoprotein</keyword>
<keyword evidence="4" id="KW-0963">Cytoplasm</keyword>
<keyword evidence="5" id="KW-0336">GPI-anchor</keyword>
<dbReference type="SUPFAM" id="SSF55486">
    <property type="entry name" value="Metalloproteases ('zincins'), catalytic domain"/>
    <property type="match status" value="1"/>
</dbReference>
<comment type="similarity">
    <text evidence="3">Belongs to the peptidase M1 family.</text>
</comment>
<dbReference type="GO" id="GO:0008270">
    <property type="term" value="F:zinc ion binding"/>
    <property type="evidence" value="ECO:0007669"/>
    <property type="project" value="InterPro"/>
</dbReference>
<feature type="binding site" evidence="13">
    <location>
        <position position="129"/>
    </location>
    <ligand>
        <name>Zn(2+)</name>
        <dbReference type="ChEBI" id="CHEBI:29105"/>
        <note>catalytic</note>
    </ligand>
</feature>
<name>A0A0T6AVB0_9SCAR</name>
<evidence type="ECO:0000256" key="1">
    <source>
        <dbReference type="ARBA" id="ARBA00004496"/>
    </source>
</evidence>
<evidence type="ECO:0000313" key="16">
    <source>
        <dbReference type="Proteomes" id="UP000051574"/>
    </source>
</evidence>
<sequence length="238" mass="26531">MSAIGSEANSKAHSKERIFSFAQDIPIPSYLIAIAVGALESRDIGPRSKVWSEKEFIEAAAYEFANTEHQLKTAEEICGPYLWGRYDLLVLPPSFPFGGMENPCLTFVTPTLLAGDRSLANVVAHEIAHSWTGNLVTNANFEHFWLNEGFTVLIERKIVGRLENAQLQDFEAYDGLQELKDTIKRMGSENPLTKLVVDLKGIHPDDAFSTVPYEKGQLFLRYLEKTVGGPGKLLTSLW</sequence>
<evidence type="ECO:0000256" key="13">
    <source>
        <dbReference type="PIRSR" id="PIRSR634015-3"/>
    </source>
</evidence>
<evidence type="ECO:0000256" key="3">
    <source>
        <dbReference type="ARBA" id="ARBA00010136"/>
    </source>
</evidence>
<feature type="binding site" evidence="13">
    <location>
        <position position="148"/>
    </location>
    <ligand>
        <name>Zn(2+)</name>
        <dbReference type="ChEBI" id="CHEBI:29105"/>
        <note>catalytic</note>
    </ligand>
</feature>
<dbReference type="InterPro" id="IPR001930">
    <property type="entry name" value="Peptidase_M1"/>
</dbReference>
<dbReference type="Gene3D" id="3.30.2010.30">
    <property type="match status" value="1"/>
</dbReference>
<dbReference type="GO" id="GO:0004301">
    <property type="term" value="F:epoxide hydrolase activity"/>
    <property type="evidence" value="ECO:0007669"/>
    <property type="project" value="TreeGrafter"/>
</dbReference>
<evidence type="ECO:0000256" key="9">
    <source>
        <dbReference type="ARBA" id="ARBA00022833"/>
    </source>
</evidence>
<dbReference type="GO" id="GO:0098552">
    <property type="term" value="C:side of membrane"/>
    <property type="evidence" value="ECO:0007669"/>
    <property type="project" value="UniProtKB-KW"/>
</dbReference>